<dbReference type="PROSITE" id="PS50943">
    <property type="entry name" value="HTH_CROC1"/>
    <property type="match status" value="1"/>
</dbReference>
<name>A0A1H8U3W6_9FIRM</name>
<dbReference type="CDD" id="cd00093">
    <property type="entry name" value="HTH_XRE"/>
    <property type="match status" value="1"/>
</dbReference>
<dbReference type="Proteomes" id="UP000198847">
    <property type="component" value="Unassembled WGS sequence"/>
</dbReference>
<protein>
    <submittedName>
        <fullName evidence="2">Helix-turn-helix</fullName>
    </submittedName>
</protein>
<evidence type="ECO:0000313" key="3">
    <source>
        <dbReference type="Proteomes" id="UP000198847"/>
    </source>
</evidence>
<dbReference type="OrthoDB" id="1684909at2"/>
<gene>
    <name evidence="2" type="ORF">SAMN04490178_10810</name>
</gene>
<proteinExistence type="predicted"/>
<keyword evidence="3" id="KW-1185">Reference proteome</keyword>
<feature type="domain" description="HTH cro/C1-type" evidence="1">
    <location>
        <begin position="25"/>
        <end position="69"/>
    </location>
</feature>
<evidence type="ECO:0000259" key="1">
    <source>
        <dbReference type="PROSITE" id="PS50943"/>
    </source>
</evidence>
<dbReference type="SMART" id="SM00530">
    <property type="entry name" value="HTH_XRE"/>
    <property type="match status" value="1"/>
</dbReference>
<dbReference type="RefSeq" id="WP_091745642.1">
    <property type="nucleotide sequence ID" value="NZ_FODY01000008.1"/>
</dbReference>
<dbReference type="InterPro" id="IPR010982">
    <property type="entry name" value="Lambda_DNA-bd_dom_sf"/>
</dbReference>
<dbReference type="InterPro" id="IPR001387">
    <property type="entry name" value="Cro/C1-type_HTH"/>
</dbReference>
<dbReference type="EMBL" id="FODY01000008">
    <property type="protein sequence ID" value="SEO97544.1"/>
    <property type="molecule type" value="Genomic_DNA"/>
</dbReference>
<dbReference type="SUPFAM" id="SSF47413">
    <property type="entry name" value="lambda repressor-like DNA-binding domains"/>
    <property type="match status" value="1"/>
</dbReference>
<sequence>MDHLTQDEPDYKAIGVRLKEVRGTLSQKAFGESIGYSYSYVKDCEHGKKQSLEYLFKVSAIYNVSLEWLLKGTVVIDAAAQKVETFFDPDLKRMIDVLKSIMESDNPHMRSWAIVQFETAFKEHCAAVEEKKIHA</sequence>
<evidence type="ECO:0000313" key="2">
    <source>
        <dbReference type="EMBL" id="SEO97544.1"/>
    </source>
</evidence>
<dbReference type="Pfam" id="PF01381">
    <property type="entry name" value="HTH_3"/>
    <property type="match status" value="1"/>
</dbReference>
<dbReference type="STRING" id="112903.SAMN04490178_10810"/>
<accession>A0A1H8U3W6</accession>
<dbReference type="GO" id="GO:0003677">
    <property type="term" value="F:DNA binding"/>
    <property type="evidence" value="ECO:0007669"/>
    <property type="project" value="InterPro"/>
</dbReference>
<organism evidence="2 3">
    <name type="scientific">Propionispora vibrioides</name>
    <dbReference type="NCBI Taxonomy" id="112903"/>
    <lineage>
        <taxon>Bacteria</taxon>
        <taxon>Bacillati</taxon>
        <taxon>Bacillota</taxon>
        <taxon>Negativicutes</taxon>
        <taxon>Selenomonadales</taxon>
        <taxon>Sporomusaceae</taxon>
        <taxon>Propionispora</taxon>
    </lineage>
</organism>
<reference evidence="2 3" key="1">
    <citation type="submission" date="2016-10" db="EMBL/GenBank/DDBJ databases">
        <authorList>
            <person name="de Groot N.N."/>
        </authorList>
    </citation>
    <scope>NUCLEOTIDE SEQUENCE [LARGE SCALE GENOMIC DNA]</scope>
    <source>
        <strain evidence="2 3">DSM 13305</strain>
    </source>
</reference>
<dbReference type="AlphaFoldDB" id="A0A1H8U3W6"/>
<dbReference type="Gene3D" id="1.10.260.40">
    <property type="entry name" value="lambda repressor-like DNA-binding domains"/>
    <property type="match status" value="1"/>
</dbReference>